<evidence type="ECO:0000313" key="1">
    <source>
        <dbReference type="EMBL" id="MBN3280652.1"/>
    </source>
</evidence>
<protein>
    <submittedName>
        <fullName evidence="1">F200A protein</fullName>
    </submittedName>
</protein>
<gene>
    <name evidence="1" type="primary">Fam200a_6</name>
    <name evidence="1" type="ORF">GTO93_0008013</name>
</gene>
<sequence length="210" mass="24731">MLKLYNASVRPHLKYCVQFWSPLYKKDIAALERVDFAFQPDESTDVSNCATLLVYVRYVWQDDFMEDLLCCLCSEMGEEHTHFLFHSKVRWLSRDRVLTTVYELRNEIHIFLVEKQSNLAVELHLAALSDSFSRYFPAEGLLPFTTTYMCELGFSTWTRLKTKERNLLNSTPDMRAALSSCDTDWSEIMNSRQTCHIHLIFLLNLKMLYK</sequence>
<accession>A0ABS2Y287</accession>
<comment type="caution">
    <text evidence="1">The sequence shown here is derived from an EMBL/GenBank/DDBJ whole genome shotgun (WGS) entry which is preliminary data.</text>
</comment>
<dbReference type="PANTHER" id="PTHR45913">
    <property type="entry name" value="EPM2A-INTERACTING PROTEIN 1"/>
    <property type="match status" value="1"/>
</dbReference>
<dbReference type="PANTHER" id="PTHR45913:SF19">
    <property type="entry name" value="LOW QUALITY PROTEIN: ZINC FINGER BED DOMAIN-CONTAINING PROTEIN 5-LIKE"/>
    <property type="match status" value="1"/>
</dbReference>
<dbReference type="Proteomes" id="UP001166093">
    <property type="component" value="Unassembled WGS sequence"/>
</dbReference>
<reference evidence="1" key="1">
    <citation type="journal article" date="2021" name="Cell">
        <title>Tracing the genetic footprints of vertebrate landing in non-teleost ray-finned fishes.</title>
        <authorList>
            <person name="Bi X."/>
            <person name="Wang K."/>
            <person name="Yang L."/>
            <person name="Pan H."/>
            <person name="Jiang H."/>
            <person name="Wei Q."/>
            <person name="Fang M."/>
            <person name="Yu H."/>
            <person name="Zhu C."/>
            <person name="Cai Y."/>
            <person name="He Y."/>
            <person name="Gan X."/>
            <person name="Zeng H."/>
            <person name="Yu D."/>
            <person name="Zhu Y."/>
            <person name="Jiang H."/>
            <person name="Qiu Q."/>
            <person name="Yang H."/>
            <person name="Zhang Y.E."/>
            <person name="Wang W."/>
            <person name="Zhu M."/>
            <person name="He S."/>
            <person name="Zhang G."/>
        </authorList>
    </citation>
    <scope>NUCLEOTIDE SEQUENCE</scope>
    <source>
        <strain evidence="1">Pddl_001</strain>
    </source>
</reference>
<organism evidence="1 2">
    <name type="scientific">Polyodon spathula</name>
    <name type="common">North American paddlefish</name>
    <name type="synonym">Squalus spathula</name>
    <dbReference type="NCBI Taxonomy" id="7913"/>
    <lineage>
        <taxon>Eukaryota</taxon>
        <taxon>Metazoa</taxon>
        <taxon>Chordata</taxon>
        <taxon>Craniata</taxon>
        <taxon>Vertebrata</taxon>
        <taxon>Euteleostomi</taxon>
        <taxon>Actinopterygii</taxon>
        <taxon>Chondrostei</taxon>
        <taxon>Acipenseriformes</taxon>
        <taxon>Polyodontidae</taxon>
        <taxon>Polyodon</taxon>
    </lineage>
</organism>
<evidence type="ECO:0000313" key="2">
    <source>
        <dbReference type="Proteomes" id="UP001166093"/>
    </source>
</evidence>
<dbReference type="EMBL" id="JAAWVQ010100438">
    <property type="protein sequence ID" value="MBN3280652.1"/>
    <property type="molecule type" value="Genomic_DNA"/>
</dbReference>
<keyword evidence="2" id="KW-1185">Reference proteome</keyword>
<feature type="non-terminal residue" evidence="1">
    <location>
        <position position="210"/>
    </location>
</feature>
<proteinExistence type="predicted"/>
<feature type="non-terminal residue" evidence="1">
    <location>
        <position position="1"/>
    </location>
</feature>
<name>A0ABS2Y287_POLSP</name>